<dbReference type="EMBL" id="LT796768">
    <property type="protein sequence ID" value="SKB09024.1"/>
    <property type="molecule type" value="Genomic_DNA"/>
</dbReference>
<sequence>MADAPERQAPTLEGVAGPREARGARRWRRLGLGLLSLVVAASCLGWLGPREGTVTDETGRLTVTYPQLARSGAESGLMVEVEDAERATPVVIEVPTAAIDRLGLEGMTPEPVVQTSAGDSVRLRFAAPRDGNFSVQFAGRLPTRADLGPFSFDVRVTSGADELTVDMRTWVLP</sequence>
<dbReference type="AlphaFoldDB" id="A0A1T4Z4V0"/>
<dbReference type="STRING" id="1736691.SAMN06295964_2453"/>
<proteinExistence type="predicted"/>
<organism evidence="2 3">
    <name type="scientific">Aeromicrobium choanae</name>
    <dbReference type="NCBI Taxonomy" id="1736691"/>
    <lineage>
        <taxon>Bacteria</taxon>
        <taxon>Bacillati</taxon>
        <taxon>Actinomycetota</taxon>
        <taxon>Actinomycetes</taxon>
        <taxon>Propionibacteriales</taxon>
        <taxon>Nocardioidaceae</taxon>
        <taxon>Aeromicrobium</taxon>
    </lineage>
</organism>
<name>A0A1T4Z4V0_9ACTN</name>
<dbReference type="Proteomes" id="UP000191040">
    <property type="component" value="Chromosome I"/>
</dbReference>
<evidence type="ECO:0000313" key="3">
    <source>
        <dbReference type="Proteomes" id="UP000191040"/>
    </source>
</evidence>
<reference evidence="3" key="1">
    <citation type="submission" date="2017-02" db="EMBL/GenBank/DDBJ databases">
        <authorList>
            <person name="Varghese N."/>
            <person name="Submissions S."/>
        </authorList>
    </citation>
    <scope>NUCLEOTIDE SEQUENCE [LARGE SCALE GENOMIC DNA]</scope>
    <source>
        <strain evidence="3">9H-4</strain>
    </source>
</reference>
<accession>A0A1T4Z4V0</accession>
<feature type="region of interest" description="Disordered" evidence="1">
    <location>
        <begin position="1"/>
        <end position="20"/>
    </location>
</feature>
<evidence type="ECO:0000256" key="1">
    <source>
        <dbReference type="SAM" id="MobiDB-lite"/>
    </source>
</evidence>
<evidence type="ECO:0000313" key="2">
    <source>
        <dbReference type="EMBL" id="SKB09024.1"/>
    </source>
</evidence>
<keyword evidence="3" id="KW-1185">Reference proteome</keyword>
<protein>
    <submittedName>
        <fullName evidence="2">Uncharacterized protein</fullName>
    </submittedName>
</protein>
<gene>
    <name evidence="2" type="ORF">SAMN06295964_2453</name>
</gene>